<keyword evidence="6" id="KW-1185">Reference proteome</keyword>
<dbReference type="STRING" id="299467.A0A443S202"/>
<dbReference type="InterPro" id="IPR011701">
    <property type="entry name" value="MFS"/>
</dbReference>
<dbReference type="PANTHER" id="PTHR23121:SF9">
    <property type="entry name" value="SODIUM-DEPENDENT GLUCOSE TRANSPORTER 1"/>
    <property type="match status" value="1"/>
</dbReference>
<sequence length="403" mass="44259">MERKLKIMITASIIVLQCLHAMCLTSIFITFLDFTEIVGTTLENITIAITVRNCMICVGSIFGTLIYKHLNRQMVFAFFVALEALVVAIMPHVTSFAIHVGLNVILGFSGGALETDCFVMVAELWKENANPVIQGLTLAMNVAFVITPLFISPFLSQSEVDADASCTEGSNITSTTNVTMHSNLTAIEVAEKQPSRIWLPFAILAAFMFLGAYITVMFECYKIKDEKRKKNSIACEENTEEKVVPKQEVPMSYKVPFLIICCLMTGIFWGFIGIFFQFWIIFVVFSDLRLTKAKGATMISVFSFAIAGGSFLSLIASIKFKPLVMMGVLQTVLIIGNCLLVSSSGPEIIWWIGGFLVALVSGGHYSFIYNLAQEKVGITDVVGSMLIVSAYLIPATGFPILIA</sequence>
<dbReference type="SUPFAM" id="SSF103473">
    <property type="entry name" value="MFS general substrate transporter"/>
    <property type="match status" value="1"/>
</dbReference>
<feature type="non-terminal residue" evidence="5">
    <location>
        <position position="403"/>
    </location>
</feature>
<protein>
    <submittedName>
        <fullName evidence="5">Sodium-dependent glucose transporter 1-like protein</fullName>
    </submittedName>
</protein>
<feature type="transmembrane region" description="Helical" evidence="4">
    <location>
        <begin position="348"/>
        <end position="369"/>
    </location>
</feature>
<feature type="transmembrane region" description="Helical" evidence="4">
    <location>
        <begin position="381"/>
        <end position="402"/>
    </location>
</feature>
<feature type="transmembrane region" description="Helical" evidence="4">
    <location>
        <begin position="7"/>
        <end position="32"/>
    </location>
</feature>
<feature type="transmembrane region" description="Helical" evidence="4">
    <location>
        <begin position="255"/>
        <end position="285"/>
    </location>
</feature>
<feature type="transmembrane region" description="Helical" evidence="4">
    <location>
        <begin position="297"/>
        <end position="316"/>
    </location>
</feature>
<evidence type="ECO:0000256" key="2">
    <source>
        <dbReference type="ARBA" id="ARBA00022989"/>
    </source>
</evidence>
<organism evidence="5 6">
    <name type="scientific">Leptotrombidium deliense</name>
    <dbReference type="NCBI Taxonomy" id="299467"/>
    <lineage>
        <taxon>Eukaryota</taxon>
        <taxon>Metazoa</taxon>
        <taxon>Ecdysozoa</taxon>
        <taxon>Arthropoda</taxon>
        <taxon>Chelicerata</taxon>
        <taxon>Arachnida</taxon>
        <taxon>Acari</taxon>
        <taxon>Acariformes</taxon>
        <taxon>Trombidiformes</taxon>
        <taxon>Prostigmata</taxon>
        <taxon>Anystina</taxon>
        <taxon>Parasitengona</taxon>
        <taxon>Trombiculoidea</taxon>
        <taxon>Trombiculidae</taxon>
        <taxon>Leptotrombidium</taxon>
    </lineage>
</organism>
<name>A0A443S202_9ACAR</name>
<dbReference type="AlphaFoldDB" id="A0A443S202"/>
<keyword evidence="1 4" id="KW-0812">Transmembrane</keyword>
<evidence type="ECO:0000256" key="3">
    <source>
        <dbReference type="ARBA" id="ARBA00023136"/>
    </source>
</evidence>
<reference evidence="5 6" key="1">
    <citation type="journal article" date="2018" name="Gigascience">
        <title>Genomes of trombidid mites reveal novel predicted allergens and laterally-transferred genes associated with secondary metabolism.</title>
        <authorList>
            <person name="Dong X."/>
            <person name="Chaisiri K."/>
            <person name="Xia D."/>
            <person name="Armstrong S.D."/>
            <person name="Fang Y."/>
            <person name="Donnelly M.J."/>
            <person name="Kadowaki T."/>
            <person name="McGarry J.W."/>
            <person name="Darby A.C."/>
            <person name="Makepeace B.L."/>
        </authorList>
    </citation>
    <scope>NUCLEOTIDE SEQUENCE [LARGE SCALE GENOMIC DNA]</scope>
    <source>
        <strain evidence="5">UoL-UT</strain>
    </source>
</reference>
<feature type="transmembrane region" description="Helical" evidence="4">
    <location>
        <begin position="104"/>
        <end position="125"/>
    </location>
</feature>
<dbReference type="EMBL" id="NCKV01011706">
    <property type="protein sequence ID" value="RWS21568.1"/>
    <property type="molecule type" value="Genomic_DNA"/>
</dbReference>
<dbReference type="Pfam" id="PF07690">
    <property type="entry name" value="MFS_1"/>
    <property type="match status" value="1"/>
</dbReference>
<feature type="transmembrane region" description="Helical" evidence="4">
    <location>
        <begin position="323"/>
        <end position="342"/>
    </location>
</feature>
<dbReference type="Gene3D" id="1.20.1250.20">
    <property type="entry name" value="MFS general substrate transporter like domains"/>
    <property type="match status" value="1"/>
</dbReference>
<feature type="transmembrane region" description="Helical" evidence="4">
    <location>
        <begin position="74"/>
        <end position="98"/>
    </location>
</feature>
<dbReference type="InterPro" id="IPR036259">
    <property type="entry name" value="MFS_trans_sf"/>
</dbReference>
<evidence type="ECO:0000313" key="6">
    <source>
        <dbReference type="Proteomes" id="UP000288716"/>
    </source>
</evidence>
<dbReference type="PANTHER" id="PTHR23121">
    <property type="entry name" value="SODIUM-DEPENDENT GLUCOSE TRANSPORTER 1"/>
    <property type="match status" value="1"/>
</dbReference>
<accession>A0A443S202</accession>
<evidence type="ECO:0000256" key="1">
    <source>
        <dbReference type="ARBA" id="ARBA00022692"/>
    </source>
</evidence>
<proteinExistence type="predicted"/>
<comment type="caution">
    <text evidence="5">The sequence shown here is derived from an EMBL/GenBank/DDBJ whole genome shotgun (WGS) entry which is preliminary data.</text>
</comment>
<keyword evidence="5" id="KW-0813">Transport</keyword>
<keyword evidence="5" id="KW-0762">Sugar transport</keyword>
<gene>
    <name evidence="5" type="ORF">B4U80_05215</name>
</gene>
<feature type="transmembrane region" description="Helical" evidence="4">
    <location>
        <begin position="44"/>
        <end position="67"/>
    </location>
</feature>
<keyword evidence="2 4" id="KW-1133">Transmembrane helix</keyword>
<feature type="transmembrane region" description="Helical" evidence="4">
    <location>
        <begin position="132"/>
        <end position="151"/>
    </location>
</feature>
<dbReference type="OrthoDB" id="6512734at2759"/>
<dbReference type="VEuPathDB" id="VectorBase:LDEU010472"/>
<evidence type="ECO:0000313" key="5">
    <source>
        <dbReference type="EMBL" id="RWS21568.1"/>
    </source>
</evidence>
<evidence type="ECO:0000256" key="4">
    <source>
        <dbReference type="SAM" id="Phobius"/>
    </source>
</evidence>
<keyword evidence="3 4" id="KW-0472">Membrane</keyword>
<dbReference type="Proteomes" id="UP000288716">
    <property type="component" value="Unassembled WGS sequence"/>
</dbReference>
<feature type="transmembrane region" description="Helical" evidence="4">
    <location>
        <begin position="197"/>
        <end position="221"/>
    </location>
</feature>
<dbReference type="GO" id="GO:0022857">
    <property type="term" value="F:transmembrane transporter activity"/>
    <property type="evidence" value="ECO:0007669"/>
    <property type="project" value="InterPro"/>
</dbReference>